<evidence type="ECO:0000313" key="1">
    <source>
        <dbReference type="EMBL" id="KAJ9072243.1"/>
    </source>
</evidence>
<name>A0ACC2TCG1_9FUNG</name>
<proteinExistence type="predicted"/>
<dbReference type="Proteomes" id="UP001165960">
    <property type="component" value="Unassembled WGS sequence"/>
</dbReference>
<dbReference type="EMBL" id="QTSX02003037">
    <property type="protein sequence ID" value="KAJ9072243.1"/>
    <property type="molecule type" value="Genomic_DNA"/>
</dbReference>
<organism evidence="1 2">
    <name type="scientific">Entomophthora muscae</name>
    <dbReference type="NCBI Taxonomy" id="34485"/>
    <lineage>
        <taxon>Eukaryota</taxon>
        <taxon>Fungi</taxon>
        <taxon>Fungi incertae sedis</taxon>
        <taxon>Zoopagomycota</taxon>
        <taxon>Entomophthoromycotina</taxon>
        <taxon>Entomophthoromycetes</taxon>
        <taxon>Entomophthorales</taxon>
        <taxon>Entomophthoraceae</taxon>
        <taxon>Entomophthora</taxon>
    </lineage>
</organism>
<sequence length="168" mass="18314">MGGAHAAACFCYPLEHTISYLLDNFGRAVGKLAVADATAIKKTKILLVDFGLAWSANKTGVPAAMELTFAKTKHDKNLSAVFNKLCKFMEAFAGQRLHLVVYLRYLLYFRMGASVEDLDGVLLGIDKARLSLDGKKVPLVTVVLKAMATTKNTLDLNKIQVTQDSGFN</sequence>
<gene>
    <name evidence="1" type="ORF">DSO57_1029619</name>
</gene>
<accession>A0ACC2TCG1</accession>
<reference evidence="1" key="1">
    <citation type="submission" date="2022-04" db="EMBL/GenBank/DDBJ databases">
        <title>Genome of the entomopathogenic fungus Entomophthora muscae.</title>
        <authorList>
            <person name="Elya C."/>
            <person name="Lovett B.R."/>
            <person name="Lee E."/>
            <person name="Macias A.M."/>
            <person name="Hajek A.E."/>
            <person name="De Bivort B.L."/>
            <person name="Kasson M.T."/>
            <person name="De Fine Licht H.H."/>
            <person name="Stajich J.E."/>
        </authorList>
    </citation>
    <scope>NUCLEOTIDE SEQUENCE</scope>
    <source>
        <strain evidence="1">Berkeley</strain>
    </source>
</reference>
<protein>
    <submittedName>
        <fullName evidence="1">Uncharacterized protein</fullName>
    </submittedName>
</protein>
<keyword evidence="2" id="KW-1185">Reference proteome</keyword>
<comment type="caution">
    <text evidence="1">The sequence shown here is derived from an EMBL/GenBank/DDBJ whole genome shotgun (WGS) entry which is preliminary data.</text>
</comment>
<evidence type="ECO:0000313" key="2">
    <source>
        <dbReference type="Proteomes" id="UP001165960"/>
    </source>
</evidence>